<name>A0A8S5V059_9CAUD</name>
<reference evidence="1" key="1">
    <citation type="journal article" date="2021" name="Proc. Natl. Acad. Sci. U.S.A.">
        <title>A Catalog of Tens of Thousands of Viruses from Human Metagenomes Reveals Hidden Associations with Chronic Diseases.</title>
        <authorList>
            <person name="Tisza M.J."/>
            <person name="Buck C.B."/>
        </authorList>
    </citation>
    <scope>NUCLEOTIDE SEQUENCE</scope>
    <source>
        <strain evidence="1">CtBeL15</strain>
    </source>
</reference>
<sequence length="83" mass="10100">MDKAIWTVCTAKLCPKCIKEMEAEYIVYLTHEQQRNRMKDIATHGYCDRCHEESFMLRMRQYTMNGRTLREKGLDKKWREYMG</sequence>
<dbReference type="EMBL" id="BK016176">
    <property type="protein sequence ID" value="DAG00093.1"/>
    <property type="molecule type" value="Genomic_DNA"/>
</dbReference>
<protein>
    <submittedName>
        <fullName evidence="1">TniQ</fullName>
    </submittedName>
</protein>
<organism evidence="1">
    <name type="scientific">Siphoviridae sp. ctBeL15</name>
    <dbReference type="NCBI Taxonomy" id="2825374"/>
    <lineage>
        <taxon>Viruses</taxon>
        <taxon>Duplodnaviria</taxon>
        <taxon>Heunggongvirae</taxon>
        <taxon>Uroviricota</taxon>
        <taxon>Caudoviricetes</taxon>
    </lineage>
</organism>
<evidence type="ECO:0000313" key="1">
    <source>
        <dbReference type="EMBL" id="DAG00093.1"/>
    </source>
</evidence>
<proteinExistence type="predicted"/>
<accession>A0A8S5V059</accession>